<sequence>MSTLTSALRGVGTILADGFRVLLAHWPQLVGLFLAGWAARMAALWLVVLVSDVSPTVAIFLLPLAPMATLTSLVLMVRVTSESLPAFRDLFTGVSPRERWRSNLAATAQVLVPFLAVYASQGLLADDARAFIYDATADEWMNAPLGSYDFGRAADYASGPALLALIVVVLILRKVIMLAELGKKAVIWSFIATYLEVLWLVTLVHALTNQIEAISAWITSRRLISGFLDWWNAFLAALPHIGGRTFVEFVGGIVSSMGDLVVVPVAWLAIGAAVYGAKLAGRREFETPEQVTERLNHIPSPVRRVVAHAVEPVTSPIKDTVTAIGKVASAGTIPMVLFCLVFVIAAQVKVAVAWVFRTAVGPRDPWILYSLAPYSTMFQRLFYFVIALSLLAAAVNAVVLGQRATADAAPESQQAQVPTPSSA</sequence>
<feature type="transmembrane region" description="Helical" evidence="1">
    <location>
        <begin position="381"/>
        <end position="400"/>
    </location>
</feature>
<keyword evidence="3" id="KW-1185">Reference proteome</keyword>
<keyword evidence="1" id="KW-1133">Transmembrane helix</keyword>
<organism evidence="2 3">
    <name type="scientific">Propioniciclava tarda</name>
    <dbReference type="NCBI Taxonomy" id="433330"/>
    <lineage>
        <taxon>Bacteria</taxon>
        <taxon>Bacillati</taxon>
        <taxon>Actinomycetota</taxon>
        <taxon>Actinomycetes</taxon>
        <taxon>Propionibacteriales</taxon>
        <taxon>Propionibacteriaceae</taxon>
        <taxon>Propioniciclava</taxon>
    </lineage>
</organism>
<evidence type="ECO:0000313" key="3">
    <source>
        <dbReference type="Proteomes" id="UP000291933"/>
    </source>
</evidence>
<evidence type="ECO:0000313" key="2">
    <source>
        <dbReference type="EMBL" id="TBT93155.1"/>
    </source>
</evidence>
<name>A0A4Q9KIF0_PROTD</name>
<gene>
    <name evidence="2" type="ORF">ET996_11940</name>
</gene>
<evidence type="ECO:0000256" key="1">
    <source>
        <dbReference type="SAM" id="Phobius"/>
    </source>
</evidence>
<comment type="caution">
    <text evidence="2">The sequence shown here is derived from an EMBL/GenBank/DDBJ whole genome shotgun (WGS) entry which is preliminary data.</text>
</comment>
<dbReference type="Proteomes" id="UP000291933">
    <property type="component" value="Unassembled WGS sequence"/>
</dbReference>
<feature type="transmembrane region" description="Helical" evidence="1">
    <location>
        <begin position="57"/>
        <end position="79"/>
    </location>
</feature>
<dbReference type="AlphaFoldDB" id="A0A4Q9KIF0"/>
<proteinExistence type="predicted"/>
<feature type="transmembrane region" description="Helical" evidence="1">
    <location>
        <begin position="185"/>
        <end position="207"/>
    </location>
</feature>
<protein>
    <submittedName>
        <fullName evidence="2">Uncharacterized protein</fullName>
    </submittedName>
</protein>
<dbReference type="RefSeq" id="WP_131172792.1">
    <property type="nucleotide sequence ID" value="NZ_FXTL01000017.1"/>
</dbReference>
<feature type="transmembrane region" description="Helical" evidence="1">
    <location>
        <begin position="156"/>
        <end position="173"/>
    </location>
</feature>
<accession>A0A4Q9KIF0</accession>
<reference evidence="2 3" key="1">
    <citation type="submission" date="2019-01" db="EMBL/GenBank/DDBJ databases">
        <title>Lactibacter flavus gen. nov., sp. nov., a novel bacterium of the family Propionibacteriaceae isolated from raw milk and dairy products.</title>
        <authorList>
            <person name="Huptas C."/>
            <person name="Wenning M."/>
            <person name="Breitenwieser F."/>
            <person name="Doll E."/>
            <person name="Von Neubeck M."/>
            <person name="Busse H.-J."/>
            <person name="Scherer S."/>
        </authorList>
    </citation>
    <scope>NUCLEOTIDE SEQUENCE [LARGE SCALE GENOMIC DNA]</scope>
    <source>
        <strain evidence="2 3">DSM 22130</strain>
    </source>
</reference>
<feature type="transmembrane region" description="Helical" evidence="1">
    <location>
        <begin position="335"/>
        <end position="356"/>
    </location>
</feature>
<feature type="transmembrane region" description="Helical" evidence="1">
    <location>
        <begin position="249"/>
        <end position="275"/>
    </location>
</feature>
<dbReference type="EMBL" id="SDMR01000017">
    <property type="protein sequence ID" value="TBT93155.1"/>
    <property type="molecule type" value="Genomic_DNA"/>
</dbReference>
<feature type="transmembrane region" description="Helical" evidence="1">
    <location>
        <begin position="29"/>
        <end position="51"/>
    </location>
</feature>
<keyword evidence="1" id="KW-0812">Transmembrane</keyword>
<keyword evidence="1" id="KW-0472">Membrane</keyword>
<dbReference type="OrthoDB" id="3322395at2"/>